<organism evidence="1 2">
    <name type="scientific">Marinoscillum luteum</name>
    <dbReference type="NCBI Taxonomy" id="861051"/>
    <lineage>
        <taxon>Bacteria</taxon>
        <taxon>Pseudomonadati</taxon>
        <taxon>Bacteroidota</taxon>
        <taxon>Cytophagia</taxon>
        <taxon>Cytophagales</taxon>
        <taxon>Reichenbachiellaceae</taxon>
        <taxon>Marinoscillum</taxon>
    </lineage>
</organism>
<proteinExistence type="predicted"/>
<accession>A0ABW7N7I4</accession>
<dbReference type="Proteomes" id="UP001610063">
    <property type="component" value="Unassembled WGS sequence"/>
</dbReference>
<dbReference type="PROSITE" id="PS51257">
    <property type="entry name" value="PROKAR_LIPOPROTEIN"/>
    <property type="match status" value="1"/>
</dbReference>
<evidence type="ECO:0000313" key="2">
    <source>
        <dbReference type="Proteomes" id="UP001610063"/>
    </source>
</evidence>
<name>A0ABW7N7I4_9BACT</name>
<comment type="caution">
    <text evidence="1">The sequence shown here is derived from an EMBL/GenBank/DDBJ whole genome shotgun (WGS) entry which is preliminary data.</text>
</comment>
<sequence length="206" mass="24029">MKYVMLRVFWLPIMLGVVSCQQVTTKELAGLWELEHLEVDAVPRSANPTFLEINANSSFAVSRVSGDQVGMYHFDSPLIRFRSEDRSWFNTQWKIKYFKEFIILRGVEEGYRGTQLRLKELKQFLILRNLRSEWLEGGICIKSGRTEKWRRFLPHLHWKGMEITGWRIKMDSWKREGSSSIPGIGNSFLSMIRPSGRCGFTEMSSA</sequence>
<reference evidence="1 2" key="1">
    <citation type="journal article" date="2013" name="Int. J. Syst. Evol. Microbiol.">
        <title>Marinoscillum luteum sp. nov., isolated from marine sediment.</title>
        <authorList>
            <person name="Cha I.T."/>
            <person name="Park S.J."/>
            <person name="Kim S.J."/>
            <person name="Kim J.G."/>
            <person name="Jung M.Y."/>
            <person name="Shin K.S."/>
            <person name="Kwon K.K."/>
            <person name="Yang S.H."/>
            <person name="Seo Y.S."/>
            <person name="Rhee S.K."/>
        </authorList>
    </citation>
    <scope>NUCLEOTIDE SEQUENCE [LARGE SCALE GENOMIC DNA]</scope>
    <source>
        <strain evidence="1 2">KCTC 23939</strain>
    </source>
</reference>
<evidence type="ECO:0008006" key="3">
    <source>
        <dbReference type="Google" id="ProtNLM"/>
    </source>
</evidence>
<protein>
    <recommendedName>
        <fullName evidence="3">Lipocalin-like domain-containing protein</fullName>
    </recommendedName>
</protein>
<keyword evidence="2" id="KW-1185">Reference proteome</keyword>
<gene>
    <name evidence="1" type="ORF">ACHKAR_08785</name>
</gene>
<dbReference type="EMBL" id="JBIPKE010000015">
    <property type="protein sequence ID" value="MFH6983531.1"/>
    <property type="molecule type" value="Genomic_DNA"/>
</dbReference>
<dbReference type="RefSeq" id="WP_395417086.1">
    <property type="nucleotide sequence ID" value="NZ_JBIPKE010000015.1"/>
</dbReference>
<evidence type="ECO:0000313" key="1">
    <source>
        <dbReference type="EMBL" id="MFH6983531.1"/>
    </source>
</evidence>